<dbReference type="PATRIC" id="fig|1195236.3.peg.99"/>
<name>S0FQQ6_RUMCE</name>
<dbReference type="AlphaFoldDB" id="S0FQQ6"/>
<feature type="domain" description="M23ase beta-sheet core" evidence="2">
    <location>
        <begin position="214"/>
        <end position="308"/>
    </location>
</feature>
<gene>
    <name evidence="3" type="ORF">CTER_0634</name>
</gene>
<comment type="caution">
    <text evidence="3">The sequence shown here is derived from an EMBL/GenBank/DDBJ whole genome shotgun (WGS) entry which is preliminary data.</text>
</comment>
<dbReference type="SUPFAM" id="SSF51261">
    <property type="entry name" value="Duplicated hybrid motif"/>
    <property type="match status" value="1"/>
</dbReference>
<dbReference type="InterPro" id="IPR050570">
    <property type="entry name" value="Cell_wall_metabolism_enzyme"/>
</dbReference>
<reference evidence="3 4" key="1">
    <citation type="journal article" date="2013" name="Genome Announc.">
        <title>Draft Genome Sequence of the Cellulolytic, Mesophilic, Anaerobic Bacterium Clostridium termitidis Strain CT1112 (DSM 5398).</title>
        <authorList>
            <person name="Lal S."/>
            <person name="Ramachandran U."/>
            <person name="Zhang X."/>
            <person name="Munir R."/>
            <person name="Sparling R."/>
            <person name="Levin D.B."/>
        </authorList>
    </citation>
    <scope>NUCLEOTIDE SEQUENCE [LARGE SCALE GENOMIC DNA]</scope>
    <source>
        <strain evidence="3 4">CT1112</strain>
    </source>
</reference>
<proteinExistence type="predicted"/>
<feature type="region of interest" description="Disordered" evidence="1">
    <location>
        <begin position="1"/>
        <end position="25"/>
    </location>
</feature>
<dbReference type="PANTHER" id="PTHR21666">
    <property type="entry name" value="PEPTIDASE-RELATED"/>
    <property type="match status" value="1"/>
</dbReference>
<dbReference type="Proteomes" id="UP000014155">
    <property type="component" value="Unassembled WGS sequence"/>
</dbReference>
<accession>S0FQQ6</accession>
<protein>
    <submittedName>
        <fullName evidence="3">Metalloendopeptidase-like membrane protein</fullName>
    </submittedName>
</protein>
<dbReference type="eggNOG" id="COG0739">
    <property type="taxonomic scope" value="Bacteria"/>
</dbReference>
<dbReference type="InterPro" id="IPR016047">
    <property type="entry name" value="M23ase_b-sheet_dom"/>
</dbReference>
<dbReference type="Pfam" id="PF01551">
    <property type="entry name" value="Peptidase_M23"/>
    <property type="match status" value="1"/>
</dbReference>
<evidence type="ECO:0000259" key="2">
    <source>
        <dbReference type="Pfam" id="PF01551"/>
    </source>
</evidence>
<dbReference type="STRING" id="1195236.CTER_0634"/>
<organism evidence="3 4">
    <name type="scientific">Ruminiclostridium cellobioparum subsp. termitidis CT1112</name>
    <dbReference type="NCBI Taxonomy" id="1195236"/>
    <lineage>
        <taxon>Bacteria</taxon>
        <taxon>Bacillati</taxon>
        <taxon>Bacillota</taxon>
        <taxon>Clostridia</taxon>
        <taxon>Eubacteriales</taxon>
        <taxon>Oscillospiraceae</taxon>
        <taxon>Ruminiclostridium</taxon>
    </lineage>
</organism>
<feature type="compositionally biased region" description="Polar residues" evidence="1">
    <location>
        <begin position="113"/>
        <end position="140"/>
    </location>
</feature>
<dbReference type="PANTHER" id="PTHR21666:SF270">
    <property type="entry name" value="MUREIN HYDROLASE ACTIVATOR ENVC"/>
    <property type="match status" value="1"/>
</dbReference>
<dbReference type="Gene3D" id="2.70.70.10">
    <property type="entry name" value="Glucose Permease (Domain IIA)"/>
    <property type="match status" value="1"/>
</dbReference>
<sequence length="317" mass="33908">MDEMIVRPKYSRQTGTPRKSRRQNENDMMSTVFAAKMLAVVVFLSVFALCKAADTPTTNYFVSKVKLITTENFDANKYLLSAANALGVKLPEKNAAAGSVTGPSTDSGLVEQTAGNGSSNQEISDQNGADMKSSVQSGQIPDSIHENIPGTETGSEVVSSSISDTIKAISQVPVLEEAEIKALADKYSFVIPIKGQIDSPFGVRTDPLSGNTVFHSGIDIKANMGTSIKAALDGEVTEVGSSPEYDKYVKVKHDEGIYTVYAHCSILVAKQGQKVKQGDVIAKVGDTEGLPGAYLHFEVWKGDKAADPEKLLNLLNQ</sequence>
<feature type="region of interest" description="Disordered" evidence="1">
    <location>
        <begin position="95"/>
        <end position="156"/>
    </location>
</feature>
<keyword evidence="4" id="KW-1185">Reference proteome</keyword>
<dbReference type="GO" id="GO:0004222">
    <property type="term" value="F:metalloendopeptidase activity"/>
    <property type="evidence" value="ECO:0007669"/>
    <property type="project" value="TreeGrafter"/>
</dbReference>
<dbReference type="EMBL" id="AORV01000003">
    <property type="protein sequence ID" value="EMS74172.1"/>
    <property type="molecule type" value="Genomic_DNA"/>
</dbReference>
<evidence type="ECO:0000313" key="4">
    <source>
        <dbReference type="Proteomes" id="UP000014155"/>
    </source>
</evidence>
<dbReference type="InterPro" id="IPR011055">
    <property type="entry name" value="Dup_hybrid_motif"/>
</dbReference>
<dbReference type="RefSeq" id="WP_004622885.1">
    <property type="nucleotide sequence ID" value="NZ_AORV01000003.1"/>
</dbReference>
<dbReference type="CDD" id="cd12797">
    <property type="entry name" value="M23_peptidase"/>
    <property type="match status" value="1"/>
</dbReference>
<evidence type="ECO:0000313" key="3">
    <source>
        <dbReference type="EMBL" id="EMS74172.1"/>
    </source>
</evidence>
<evidence type="ECO:0000256" key="1">
    <source>
        <dbReference type="SAM" id="MobiDB-lite"/>
    </source>
</evidence>